<feature type="compositionally biased region" description="Polar residues" evidence="1">
    <location>
        <begin position="395"/>
        <end position="410"/>
    </location>
</feature>
<dbReference type="InterPro" id="IPR057699">
    <property type="entry name" value="DUF7939"/>
</dbReference>
<comment type="caution">
    <text evidence="5">The sequence shown here is derived from an EMBL/GenBank/DDBJ whole genome shotgun (WGS) entry which is preliminary data.</text>
</comment>
<dbReference type="PANTHER" id="PTHR40940">
    <property type="entry name" value="PROTEIN BATD-RELATED"/>
    <property type="match status" value="1"/>
</dbReference>
<feature type="domain" description="DUF7939" evidence="4">
    <location>
        <begin position="471"/>
        <end position="554"/>
    </location>
</feature>
<evidence type="ECO:0000313" key="6">
    <source>
        <dbReference type="Proteomes" id="UP000256561"/>
    </source>
</evidence>
<dbReference type="InterPro" id="IPR025738">
    <property type="entry name" value="BatD"/>
</dbReference>
<evidence type="ECO:0000256" key="3">
    <source>
        <dbReference type="SAM" id="SignalP"/>
    </source>
</evidence>
<organism evidence="5 6">
    <name type="scientific">Alteromonas aestuariivivens</name>
    <dbReference type="NCBI Taxonomy" id="1938339"/>
    <lineage>
        <taxon>Bacteria</taxon>
        <taxon>Pseudomonadati</taxon>
        <taxon>Pseudomonadota</taxon>
        <taxon>Gammaproteobacteria</taxon>
        <taxon>Alteromonadales</taxon>
        <taxon>Alteromonadaceae</taxon>
        <taxon>Alteromonas/Salinimonas group</taxon>
        <taxon>Alteromonas</taxon>
    </lineage>
</organism>
<reference evidence="6" key="1">
    <citation type="submission" date="2018-08" db="EMBL/GenBank/DDBJ databases">
        <authorList>
            <person name="Zhang J."/>
            <person name="Du Z.-J."/>
        </authorList>
    </citation>
    <scope>NUCLEOTIDE SEQUENCE [LARGE SCALE GENOMIC DNA]</scope>
    <source>
        <strain evidence="6">KCTC 52655</strain>
    </source>
</reference>
<keyword evidence="3" id="KW-0732">Signal</keyword>
<name>A0A3D8M6J9_9ALTE</name>
<feature type="signal peptide" evidence="3">
    <location>
        <begin position="1"/>
        <end position="21"/>
    </location>
</feature>
<protein>
    <submittedName>
        <fullName evidence="5">Protein BatD</fullName>
    </submittedName>
</protein>
<dbReference type="EMBL" id="QRHA01000007">
    <property type="protein sequence ID" value="RDV25200.1"/>
    <property type="molecule type" value="Genomic_DNA"/>
</dbReference>
<keyword evidence="2" id="KW-0812">Transmembrane</keyword>
<keyword evidence="2" id="KW-0472">Membrane</keyword>
<sequence length="572" mass="63879">MVMKNAFFLFFTLSLVSSAWADVSQVDATIDKNPVMLDEAIQLTVISEGDPNRDAFDSSALLKDFVVGRTSVSTQTSIVNFDKRQTTTWTTTLFPRKTGRFTIPAFRIENQQSAPIQVEVIPVQDGANKPARDYYVTTEVDTDSVYLHQQIRYTTKLYLATGIERGSLQAPELTNAQVKQIGDDKQYSEIINGKRYQIIERSFAIIPQHSGEFTVRGPVFAGEVLAPNTNQRFGFFNRTQSVNRVGPDIDIEVKPVPANIGYHWLPSEFVRLDEEWQQDKEFVVGEPVTRTLTLTAMGVVEEQLPDLPQSYPPNFKLYPDQSNTATINRDGTLIAQRVESVALIPTQAGRFVLPELQVPWFNVLTGETEYARLPARSIEVKAATSATRAPAQPLPENTFQSSVEQNTAAPQPQPSVPAEISVPSRDYAWWALAALWLATLAGWGGTVYYYRNARARPAKTSIRVAPGIEAEKQAFNTLLDALKSGKTGSIQAALKHWLTALDCPKGQLIRPADWEVTRPLQVPVDEMLQYQYGNHAGQWQPELLVSTLKQVRQTYLQQRKTSADSLPALYPS</sequence>
<evidence type="ECO:0000256" key="1">
    <source>
        <dbReference type="SAM" id="MobiDB-lite"/>
    </source>
</evidence>
<evidence type="ECO:0000313" key="5">
    <source>
        <dbReference type="EMBL" id="RDV25200.1"/>
    </source>
</evidence>
<dbReference type="AlphaFoldDB" id="A0A3D8M6J9"/>
<proteinExistence type="predicted"/>
<dbReference type="OrthoDB" id="5293418at2"/>
<evidence type="ECO:0000259" key="4">
    <source>
        <dbReference type="Pfam" id="PF25607"/>
    </source>
</evidence>
<keyword evidence="2" id="KW-1133">Transmembrane helix</keyword>
<evidence type="ECO:0000256" key="2">
    <source>
        <dbReference type="SAM" id="Phobius"/>
    </source>
</evidence>
<dbReference type="Proteomes" id="UP000256561">
    <property type="component" value="Unassembled WGS sequence"/>
</dbReference>
<gene>
    <name evidence="5" type="ORF">DXV75_11360</name>
</gene>
<dbReference type="Pfam" id="PF25607">
    <property type="entry name" value="DUF7939"/>
    <property type="match status" value="1"/>
</dbReference>
<dbReference type="PANTHER" id="PTHR40940:SF1">
    <property type="entry name" value="PROTEIN BATD"/>
    <property type="match status" value="1"/>
</dbReference>
<keyword evidence="6" id="KW-1185">Reference proteome</keyword>
<feature type="region of interest" description="Disordered" evidence="1">
    <location>
        <begin position="384"/>
        <end position="417"/>
    </location>
</feature>
<feature type="transmembrane region" description="Helical" evidence="2">
    <location>
        <begin position="427"/>
        <end position="450"/>
    </location>
</feature>
<dbReference type="Pfam" id="PF13584">
    <property type="entry name" value="BatD"/>
    <property type="match status" value="2"/>
</dbReference>
<accession>A0A3D8M6J9</accession>
<feature type="chain" id="PRO_5017559424" evidence="3">
    <location>
        <begin position="22"/>
        <end position="572"/>
    </location>
</feature>